<dbReference type="Proteomes" id="UP000186922">
    <property type="component" value="Unassembled WGS sequence"/>
</dbReference>
<evidence type="ECO:0000313" key="4">
    <source>
        <dbReference type="Proteomes" id="UP000186922"/>
    </source>
</evidence>
<proteinExistence type="predicted"/>
<feature type="signal peptide" evidence="2">
    <location>
        <begin position="1"/>
        <end position="19"/>
    </location>
</feature>
<evidence type="ECO:0000256" key="1">
    <source>
        <dbReference type="SAM" id="MobiDB-lite"/>
    </source>
</evidence>
<accession>A0A1D1W4P5</accession>
<protein>
    <recommendedName>
        <fullName evidence="5">Secreted protein</fullName>
    </recommendedName>
</protein>
<name>A0A1D1W4P5_RAMVA</name>
<dbReference type="AlphaFoldDB" id="A0A1D1W4P5"/>
<gene>
    <name evidence="3" type="primary">RvY_15983</name>
    <name evidence="3" type="synonym">RvY_15983.1</name>
    <name evidence="3" type="ORF">RvY_15983-1</name>
</gene>
<evidence type="ECO:0000313" key="3">
    <source>
        <dbReference type="EMBL" id="GAV05929.1"/>
    </source>
</evidence>
<evidence type="ECO:0008006" key="5">
    <source>
        <dbReference type="Google" id="ProtNLM"/>
    </source>
</evidence>
<dbReference type="EMBL" id="BDGG01000012">
    <property type="protein sequence ID" value="GAV05929.1"/>
    <property type="molecule type" value="Genomic_DNA"/>
</dbReference>
<keyword evidence="4" id="KW-1185">Reference proteome</keyword>
<organism evidence="3 4">
    <name type="scientific">Ramazzottius varieornatus</name>
    <name type="common">Water bear</name>
    <name type="synonym">Tardigrade</name>
    <dbReference type="NCBI Taxonomy" id="947166"/>
    <lineage>
        <taxon>Eukaryota</taxon>
        <taxon>Metazoa</taxon>
        <taxon>Ecdysozoa</taxon>
        <taxon>Tardigrada</taxon>
        <taxon>Eutardigrada</taxon>
        <taxon>Parachela</taxon>
        <taxon>Hypsibioidea</taxon>
        <taxon>Ramazzottiidae</taxon>
        <taxon>Ramazzottius</taxon>
    </lineage>
</organism>
<evidence type="ECO:0000256" key="2">
    <source>
        <dbReference type="SAM" id="SignalP"/>
    </source>
</evidence>
<keyword evidence="2" id="KW-0732">Signal</keyword>
<comment type="caution">
    <text evidence="3">The sequence shown here is derived from an EMBL/GenBank/DDBJ whole genome shotgun (WGS) entry which is preliminary data.</text>
</comment>
<feature type="region of interest" description="Disordered" evidence="1">
    <location>
        <begin position="86"/>
        <end position="122"/>
    </location>
</feature>
<feature type="chain" id="PRO_5008899204" description="Secreted protein" evidence="2">
    <location>
        <begin position="20"/>
        <end position="160"/>
    </location>
</feature>
<sequence>MTFWLVLMLFSVFCSLGNGKLSWVSGVALYKLVQLVSLRAEPVEVHQQPVNYCSNKNIKTGWDDLSRFVYTYASLLAFYVSKTSQPPVRKSLTPATKTFPSRRKKPQSTGGNEWKTRKSESDSCQIAEKENVQNIRGIDHLFRDLIPFSLALRHGENCFN</sequence>
<reference evidence="3 4" key="1">
    <citation type="journal article" date="2016" name="Nat. Commun.">
        <title>Extremotolerant tardigrade genome and improved radiotolerance of human cultured cells by tardigrade-unique protein.</title>
        <authorList>
            <person name="Hashimoto T."/>
            <person name="Horikawa D.D."/>
            <person name="Saito Y."/>
            <person name="Kuwahara H."/>
            <person name="Kozuka-Hata H."/>
            <person name="Shin-I T."/>
            <person name="Minakuchi Y."/>
            <person name="Ohishi K."/>
            <person name="Motoyama A."/>
            <person name="Aizu T."/>
            <person name="Enomoto A."/>
            <person name="Kondo K."/>
            <person name="Tanaka S."/>
            <person name="Hara Y."/>
            <person name="Koshikawa S."/>
            <person name="Sagara H."/>
            <person name="Miura T."/>
            <person name="Yokobori S."/>
            <person name="Miyagawa K."/>
            <person name="Suzuki Y."/>
            <person name="Kubo T."/>
            <person name="Oyama M."/>
            <person name="Kohara Y."/>
            <person name="Fujiyama A."/>
            <person name="Arakawa K."/>
            <person name="Katayama T."/>
            <person name="Toyoda A."/>
            <person name="Kunieda T."/>
        </authorList>
    </citation>
    <scope>NUCLEOTIDE SEQUENCE [LARGE SCALE GENOMIC DNA]</scope>
    <source>
        <strain evidence="3 4">YOKOZUNA-1</strain>
    </source>
</reference>